<evidence type="ECO:0000313" key="2">
    <source>
        <dbReference type="Proteomes" id="UP000095463"/>
    </source>
</evidence>
<keyword evidence="2" id="KW-1185">Reference proteome</keyword>
<dbReference type="EMBL" id="LAJE02000357">
    <property type="protein sequence ID" value="OEO28774.1"/>
    <property type="molecule type" value="Genomic_DNA"/>
</dbReference>
<proteinExistence type="predicted"/>
<sequence>MSRAFVSEGNSVPQVFASADSAESAANLQRAMDGKDYDYEVRPRQRGGYMVARLSKDGTFDSWVEE</sequence>
<organism evidence="1 2">
    <name type="scientific">Devosia insulae DS-56</name>
    <dbReference type="NCBI Taxonomy" id="1116389"/>
    <lineage>
        <taxon>Bacteria</taxon>
        <taxon>Pseudomonadati</taxon>
        <taxon>Pseudomonadota</taxon>
        <taxon>Alphaproteobacteria</taxon>
        <taxon>Hyphomicrobiales</taxon>
        <taxon>Devosiaceae</taxon>
        <taxon>Devosia</taxon>
    </lineage>
</organism>
<dbReference type="RefSeq" id="WP_069911950.1">
    <property type="nucleotide sequence ID" value="NZ_LAJE02000357.1"/>
</dbReference>
<reference evidence="1 2" key="1">
    <citation type="journal article" date="2015" name="Genome Announc.">
        <title>Genome Assemblies of Three Soil-Associated Devosia species: D. insulae, D. limi, and D. soli.</title>
        <authorList>
            <person name="Hassan Y.I."/>
            <person name="Lepp D."/>
            <person name="Zhou T."/>
        </authorList>
    </citation>
    <scope>NUCLEOTIDE SEQUENCE [LARGE SCALE GENOMIC DNA]</scope>
    <source>
        <strain evidence="1 2">DS-56</strain>
    </source>
</reference>
<name>A0A1E5XJT8_9HYPH</name>
<protein>
    <submittedName>
        <fullName evidence="1">Uncharacterized protein</fullName>
    </submittedName>
</protein>
<dbReference type="OrthoDB" id="7950769at2"/>
<dbReference type="AlphaFoldDB" id="A0A1E5XJT8"/>
<evidence type="ECO:0000313" key="1">
    <source>
        <dbReference type="EMBL" id="OEO28774.1"/>
    </source>
</evidence>
<dbReference type="Proteomes" id="UP000095463">
    <property type="component" value="Unassembled WGS sequence"/>
</dbReference>
<accession>A0A1E5XJT8</accession>
<comment type="caution">
    <text evidence="1">The sequence shown here is derived from an EMBL/GenBank/DDBJ whole genome shotgun (WGS) entry which is preliminary data.</text>
</comment>
<gene>
    <name evidence="1" type="ORF">VW23_003215</name>
</gene>